<protein>
    <submittedName>
        <fullName evidence="6">DNA-binding response regulator, OmpR family, contains REC and winged-helix (WHTH) domain</fullName>
    </submittedName>
</protein>
<evidence type="ECO:0000256" key="3">
    <source>
        <dbReference type="PROSITE-ProRule" id="PRU01091"/>
    </source>
</evidence>
<feature type="DNA-binding region" description="OmpR/PhoB-type" evidence="3">
    <location>
        <begin position="129"/>
        <end position="226"/>
    </location>
</feature>
<dbReference type="InterPro" id="IPR036388">
    <property type="entry name" value="WH-like_DNA-bd_sf"/>
</dbReference>
<dbReference type="Proteomes" id="UP000198528">
    <property type="component" value="Unassembled WGS sequence"/>
</dbReference>
<evidence type="ECO:0000313" key="6">
    <source>
        <dbReference type="EMBL" id="SDC34933.1"/>
    </source>
</evidence>
<dbReference type="GO" id="GO:0000156">
    <property type="term" value="F:phosphorelay response regulator activity"/>
    <property type="evidence" value="ECO:0007669"/>
    <property type="project" value="TreeGrafter"/>
</dbReference>
<name>A0A1G6KVH3_9ACTN</name>
<dbReference type="SUPFAM" id="SSF46894">
    <property type="entry name" value="C-terminal effector domain of the bipartite response regulators"/>
    <property type="match status" value="1"/>
</dbReference>
<dbReference type="InterPro" id="IPR001867">
    <property type="entry name" value="OmpR/PhoB-type_DNA-bd"/>
</dbReference>
<evidence type="ECO:0000256" key="1">
    <source>
        <dbReference type="ARBA" id="ARBA00023125"/>
    </source>
</evidence>
<dbReference type="STRING" id="604330.SAMN04489857_1531"/>
<dbReference type="Gene3D" id="3.40.50.2300">
    <property type="match status" value="1"/>
</dbReference>
<evidence type="ECO:0000259" key="5">
    <source>
        <dbReference type="PROSITE" id="PS51755"/>
    </source>
</evidence>
<dbReference type="PANTHER" id="PTHR48111">
    <property type="entry name" value="REGULATOR OF RPOS"/>
    <property type="match status" value="1"/>
</dbReference>
<dbReference type="PROSITE" id="PS50110">
    <property type="entry name" value="RESPONSE_REGULATORY"/>
    <property type="match status" value="1"/>
</dbReference>
<dbReference type="GO" id="GO:0032993">
    <property type="term" value="C:protein-DNA complex"/>
    <property type="evidence" value="ECO:0007669"/>
    <property type="project" value="TreeGrafter"/>
</dbReference>
<keyword evidence="2" id="KW-0597">Phosphoprotein</keyword>
<dbReference type="SMART" id="SM00862">
    <property type="entry name" value="Trans_reg_C"/>
    <property type="match status" value="1"/>
</dbReference>
<feature type="domain" description="Response regulatory" evidence="4">
    <location>
        <begin position="6"/>
        <end position="119"/>
    </location>
</feature>
<dbReference type="PROSITE" id="PS51755">
    <property type="entry name" value="OMPR_PHOB"/>
    <property type="match status" value="1"/>
</dbReference>
<proteinExistence type="predicted"/>
<dbReference type="AlphaFoldDB" id="A0A1G6KVH3"/>
<organism evidence="6 7">
    <name type="scientific">Parafannyhessea umbonata</name>
    <dbReference type="NCBI Taxonomy" id="604330"/>
    <lineage>
        <taxon>Bacteria</taxon>
        <taxon>Bacillati</taxon>
        <taxon>Actinomycetota</taxon>
        <taxon>Coriobacteriia</taxon>
        <taxon>Coriobacteriales</taxon>
        <taxon>Atopobiaceae</taxon>
        <taxon>Parafannyhessea</taxon>
    </lineage>
</organism>
<gene>
    <name evidence="6" type="ORF">SAMN04487824_11040</name>
</gene>
<dbReference type="InterPro" id="IPR001789">
    <property type="entry name" value="Sig_transdc_resp-reg_receiver"/>
</dbReference>
<dbReference type="GO" id="GO:0006355">
    <property type="term" value="P:regulation of DNA-templated transcription"/>
    <property type="evidence" value="ECO:0007669"/>
    <property type="project" value="InterPro"/>
</dbReference>
<dbReference type="Pfam" id="PF00072">
    <property type="entry name" value="Response_reg"/>
    <property type="match status" value="1"/>
</dbReference>
<accession>A0A1G6KVH3</accession>
<dbReference type="PANTHER" id="PTHR48111:SF43">
    <property type="entry name" value="STAGE 0 SPORULATION PROTEIN A HOMOLOG"/>
    <property type="match status" value="1"/>
</dbReference>
<keyword evidence="1 3" id="KW-0238">DNA-binding</keyword>
<dbReference type="EMBL" id="FMZL01000010">
    <property type="protein sequence ID" value="SDC34933.1"/>
    <property type="molecule type" value="Genomic_DNA"/>
</dbReference>
<feature type="modified residue" description="4-aspartylphosphate" evidence="2">
    <location>
        <position position="55"/>
    </location>
</feature>
<feature type="domain" description="OmpR/PhoB-type" evidence="5">
    <location>
        <begin position="129"/>
        <end position="226"/>
    </location>
</feature>
<dbReference type="SMART" id="SM00448">
    <property type="entry name" value="REC"/>
    <property type="match status" value="1"/>
</dbReference>
<reference evidence="7" key="1">
    <citation type="submission" date="2016-10" db="EMBL/GenBank/DDBJ databases">
        <authorList>
            <person name="Varghese N."/>
            <person name="Submissions S."/>
        </authorList>
    </citation>
    <scope>NUCLEOTIDE SEQUENCE [LARGE SCALE GENOMIC DNA]</scope>
    <source>
        <strain evidence="7">DSM 22619</strain>
    </source>
</reference>
<evidence type="ECO:0000256" key="2">
    <source>
        <dbReference type="PROSITE-ProRule" id="PRU00169"/>
    </source>
</evidence>
<dbReference type="SUPFAM" id="SSF52172">
    <property type="entry name" value="CheY-like"/>
    <property type="match status" value="1"/>
</dbReference>
<dbReference type="GO" id="GO:0005829">
    <property type="term" value="C:cytosol"/>
    <property type="evidence" value="ECO:0007669"/>
    <property type="project" value="TreeGrafter"/>
</dbReference>
<sequence>MQMHDRLLVVEDDPKLREELVALLGNNGYQPCALEAFDDVVGQVLAAGADLVLLDLNLPGVDGQYVCREVRRESDVPIIVVTSRDGQMDELLSMSFGADDFVAKPYNAPVLLARIARLLERAYGSASRSAVLERGGVRLDCDRCVAEHGGRSVELTKNELRILSLLMRNAGKVVSRQRIQEELWQTDEFVDDNTLTVNVSHLRQTLASIGARDFVQTRRRLGYLVL</sequence>
<dbReference type="InterPro" id="IPR011006">
    <property type="entry name" value="CheY-like_superfamily"/>
</dbReference>
<keyword evidence="7" id="KW-1185">Reference proteome</keyword>
<dbReference type="Gene3D" id="1.10.10.10">
    <property type="entry name" value="Winged helix-like DNA-binding domain superfamily/Winged helix DNA-binding domain"/>
    <property type="match status" value="1"/>
</dbReference>
<dbReference type="Pfam" id="PF00486">
    <property type="entry name" value="Trans_reg_C"/>
    <property type="match status" value="1"/>
</dbReference>
<dbReference type="InterPro" id="IPR016032">
    <property type="entry name" value="Sig_transdc_resp-reg_C-effctor"/>
</dbReference>
<dbReference type="InterPro" id="IPR039420">
    <property type="entry name" value="WalR-like"/>
</dbReference>
<evidence type="ECO:0000259" key="4">
    <source>
        <dbReference type="PROSITE" id="PS50110"/>
    </source>
</evidence>
<dbReference type="CDD" id="cd00383">
    <property type="entry name" value="trans_reg_C"/>
    <property type="match status" value="1"/>
</dbReference>
<dbReference type="GO" id="GO:0000976">
    <property type="term" value="F:transcription cis-regulatory region binding"/>
    <property type="evidence" value="ECO:0007669"/>
    <property type="project" value="TreeGrafter"/>
</dbReference>
<evidence type="ECO:0000313" key="7">
    <source>
        <dbReference type="Proteomes" id="UP000198528"/>
    </source>
</evidence>